<organism evidence="2 3">
    <name type="scientific">Ignatzschineria indica</name>
    <dbReference type="NCBI Taxonomy" id="472583"/>
    <lineage>
        <taxon>Bacteria</taxon>
        <taxon>Pseudomonadati</taxon>
        <taxon>Pseudomonadota</taxon>
        <taxon>Gammaproteobacteria</taxon>
        <taxon>Cardiobacteriales</taxon>
        <taxon>Ignatzschineriaceae</taxon>
        <taxon>Ignatzschineria</taxon>
    </lineage>
</organism>
<keyword evidence="1" id="KW-0732">Signal</keyword>
<feature type="signal peptide" evidence="1">
    <location>
        <begin position="1"/>
        <end position="18"/>
    </location>
</feature>
<name>A0A2U2AMA0_9GAMM</name>
<evidence type="ECO:0008006" key="4">
    <source>
        <dbReference type="Google" id="ProtNLM"/>
    </source>
</evidence>
<gene>
    <name evidence="2" type="ORF">DC082_01605</name>
</gene>
<reference evidence="2 3" key="1">
    <citation type="journal article" date="2018" name="Genome Announc.">
        <title>Ignatzschineria cameli sp. nov., isolated from necrotic foot tissue of dromedaries (Camelus dromedarius) and associated maggots (Wohlfahrtia species) in Dubai.</title>
        <authorList>
            <person name="Tsang C.C."/>
            <person name="Tang J.Y."/>
            <person name="Fong J.Y."/>
            <person name="Kinne J."/>
            <person name="Lee H.H."/>
            <person name="Joseph M."/>
            <person name="Jose S."/>
            <person name="Schuster R.K."/>
            <person name="Tang Y."/>
            <person name="Sivakumar S."/>
            <person name="Chen J.H."/>
            <person name="Teng J.L."/>
            <person name="Lau S.K."/>
            <person name="Wernery U."/>
            <person name="Woo P.C."/>
        </authorList>
    </citation>
    <scope>NUCLEOTIDE SEQUENCE [LARGE SCALE GENOMIC DNA]</scope>
    <source>
        <strain evidence="2 3">KCTC 22643</strain>
    </source>
</reference>
<sequence>MNKLLKATIALGAMMILAACGDSLKSLSPEDQLFTMKVSEQFQDVMDKKDAIVAVRLEGAPAENITLLQAKEGDIEKDILYAVTIDLPEGVVITLPEFEEVMNEQMDAINEIVDFKVMPVKESDTQINYIAETRLNNVPYYEYCRIAVEERITTICLGTTNDTKGAEAAINSIQFKK</sequence>
<proteinExistence type="predicted"/>
<evidence type="ECO:0000313" key="3">
    <source>
        <dbReference type="Proteomes" id="UP000244948"/>
    </source>
</evidence>
<dbReference type="RefSeq" id="WP_109235467.1">
    <property type="nucleotide sequence ID" value="NZ_BMXZ01000001.1"/>
</dbReference>
<evidence type="ECO:0000313" key="2">
    <source>
        <dbReference type="EMBL" id="PWD84266.1"/>
    </source>
</evidence>
<keyword evidence="3" id="KW-1185">Reference proteome</keyword>
<protein>
    <recommendedName>
        <fullName evidence="4">DUF1795 domain-containing protein</fullName>
    </recommendedName>
</protein>
<dbReference type="Proteomes" id="UP000244948">
    <property type="component" value="Unassembled WGS sequence"/>
</dbReference>
<accession>A0A2U2AMA0</accession>
<feature type="chain" id="PRO_5015421972" description="DUF1795 domain-containing protein" evidence="1">
    <location>
        <begin position="19"/>
        <end position="177"/>
    </location>
</feature>
<comment type="caution">
    <text evidence="2">The sequence shown here is derived from an EMBL/GenBank/DDBJ whole genome shotgun (WGS) entry which is preliminary data.</text>
</comment>
<dbReference type="EMBL" id="QEWR01000002">
    <property type="protein sequence ID" value="PWD84266.1"/>
    <property type="molecule type" value="Genomic_DNA"/>
</dbReference>
<dbReference type="PROSITE" id="PS51257">
    <property type="entry name" value="PROKAR_LIPOPROTEIN"/>
    <property type="match status" value="1"/>
</dbReference>
<evidence type="ECO:0000256" key="1">
    <source>
        <dbReference type="SAM" id="SignalP"/>
    </source>
</evidence>
<dbReference type="AlphaFoldDB" id="A0A2U2AMA0"/>